<dbReference type="Pfam" id="PF13442">
    <property type="entry name" value="Cytochrome_CBB3"/>
    <property type="match status" value="1"/>
</dbReference>
<keyword evidence="4" id="KW-0249">Electron transport</keyword>
<proteinExistence type="predicted"/>
<keyword evidence="3 6" id="KW-0479">Metal-binding</keyword>
<dbReference type="EMBL" id="PKUS01000008">
    <property type="protein sequence ID" value="PLW69237.1"/>
    <property type="molecule type" value="Genomic_DNA"/>
</dbReference>
<evidence type="ECO:0000256" key="1">
    <source>
        <dbReference type="ARBA" id="ARBA00022448"/>
    </source>
</evidence>
<dbReference type="GO" id="GO:0009055">
    <property type="term" value="F:electron transfer activity"/>
    <property type="evidence" value="ECO:0007669"/>
    <property type="project" value="InterPro"/>
</dbReference>
<dbReference type="Proteomes" id="UP000235005">
    <property type="component" value="Unassembled WGS sequence"/>
</dbReference>
<dbReference type="InterPro" id="IPR036909">
    <property type="entry name" value="Cyt_c-like_dom_sf"/>
</dbReference>
<reference evidence="9 10" key="1">
    <citation type="submission" date="2018-01" db="EMBL/GenBank/DDBJ databases">
        <title>The draft genome sequence of Halioglobus lutimaris HF004.</title>
        <authorList>
            <person name="Du Z.-J."/>
            <person name="Shi M.-J."/>
        </authorList>
    </citation>
    <scope>NUCLEOTIDE SEQUENCE [LARGE SCALE GENOMIC DNA]</scope>
    <source>
        <strain evidence="9 10">HF004</strain>
    </source>
</reference>
<evidence type="ECO:0000259" key="8">
    <source>
        <dbReference type="PROSITE" id="PS51007"/>
    </source>
</evidence>
<dbReference type="InterPro" id="IPR009056">
    <property type="entry name" value="Cyt_c-like_dom"/>
</dbReference>
<dbReference type="RefSeq" id="WP_076000009.1">
    <property type="nucleotide sequence ID" value="NZ_PKUS01000008.1"/>
</dbReference>
<dbReference type="InterPro" id="IPR002323">
    <property type="entry name" value="Cyt_CIE"/>
</dbReference>
<dbReference type="Gene3D" id="1.10.760.10">
    <property type="entry name" value="Cytochrome c-like domain"/>
    <property type="match status" value="1"/>
</dbReference>
<evidence type="ECO:0000313" key="9">
    <source>
        <dbReference type="EMBL" id="PLW69237.1"/>
    </source>
</evidence>
<sequence>MTGSLYQAAVWSALFAFAPMASASERLEDGKRTYEKICAGCHQTGVEGAPVVGKADDWDQRSSLWDAVLVEHAQNGYLKMPAHGNADYTTDYDVGAAAEYMLTLTHPELPAD</sequence>
<evidence type="ECO:0000256" key="3">
    <source>
        <dbReference type="ARBA" id="ARBA00022723"/>
    </source>
</evidence>
<keyword evidence="10" id="KW-1185">Reference proteome</keyword>
<feature type="domain" description="Cytochrome c" evidence="8">
    <location>
        <begin position="25"/>
        <end position="105"/>
    </location>
</feature>
<comment type="caution">
    <text evidence="9">The sequence shown here is derived from an EMBL/GenBank/DDBJ whole genome shotgun (WGS) entry which is preliminary data.</text>
</comment>
<evidence type="ECO:0000256" key="5">
    <source>
        <dbReference type="ARBA" id="ARBA00023004"/>
    </source>
</evidence>
<feature type="signal peptide" evidence="7">
    <location>
        <begin position="1"/>
        <end position="23"/>
    </location>
</feature>
<evidence type="ECO:0000256" key="6">
    <source>
        <dbReference type="PROSITE-ProRule" id="PRU00433"/>
    </source>
</evidence>
<protein>
    <submittedName>
        <fullName evidence="9">Cytochrome c5 family protein</fullName>
    </submittedName>
</protein>
<evidence type="ECO:0000256" key="2">
    <source>
        <dbReference type="ARBA" id="ARBA00022617"/>
    </source>
</evidence>
<dbReference type="AlphaFoldDB" id="A0A2N5X429"/>
<evidence type="ECO:0000313" key="10">
    <source>
        <dbReference type="Proteomes" id="UP000235005"/>
    </source>
</evidence>
<dbReference type="PROSITE" id="PS51007">
    <property type="entry name" value="CYTC"/>
    <property type="match status" value="1"/>
</dbReference>
<dbReference type="PRINTS" id="PR00607">
    <property type="entry name" value="CYTCHROMECIE"/>
</dbReference>
<keyword evidence="2 6" id="KW-0349">Heme</keyword>
<keyword evidence="5 6" id="KW-0408">Iron</keyword>
<dbReference type="OrthoDB" id="9814708at2"/>
<gene>
    <name evidence="9" type="ORF">C0039_09250</name>
</gene>
<feature type="chain" id="PRO_5014600654" evidence="7">
    <location>
        <begin position="24"/>
        <end position="112"/>
    </location>
</feature>
<keyword evidence="1" id="KW-0813">Transport</keyword>
<evidence type="ECO:0000256" key="4">
    <source>
        <dbReference type="ARBA" id="ARBA00022982"/>
    </source>
</evidence>
<accession>A0A2N5X429</accession>
<dbReference type="GO" id="GO:0005506">
    <property type="term" value="F:iron ion binding"/>
    <property type="evidence" value="ECO:0007669"/>
    <property type="project" value="InterPro"/>
</dbReference>
<dbReference type="PANTHER" id="PTHR40942">
    <property type="match status" value="1"/>
</dbReference>
<evidence type="ECO:0000256" key="7">
    <source>
        <dbReference type="SAM" id="SignalP"/>
    </source>
</evidence>
<keyword evidence="7" id="KW-0732">Signal</keyword>
<dbReference type="SUPFAM" id="SSF46626">
    <property type="entry name" value="Cytochrome c"/>
    <property type="match status" value="1"/>
</dbReference>
<dbReference type="PANTHER" id="PTHR40942:SF4">
    <property type="entry name" value="CYTOCHROME C5"/>
    <property type="match status" value="1"/>
</dbReference>
<organism evidence="9 10">
    <name type="scientific">Pseudohalioglobus lutimaris</name>
    <dbReference type="NCBI Taxonomy" id="1737061"/>
    <lineage>
        <taxon>Bacteria</taxon>
        <taxon>Pseudomonadati</taxon>
        <taxon>Pseudomonadota</taxon>
        <taxon>Gammaproteobacteria</taxon>
        <taxon>Cellvibrionales</taxon>
        <taxon>Halieaceae</taxon>
        <taxon>Pseudohalioglobus</taxon>
    </lineage>
</organism>
<dbReference type="GO" id="GO:0020037">
    <property type="term" value="F:heme binding"/>
    <property type="evidence" value="ECO:0007669"/>
    <property type="project" value="InterPro"/>
</dbReference>
<name>A0A2N5X429_9GAMM</name>